<proteinExistence type="predicted"/>
<dbReference type="Proteomes" id="UP001519332">
    <property type="component" value="Unassembled WGS sequence"/>
</dbReference>
<evidence type="ECO:0000313" key="1">
    <source>
        <dbReference type="EMBL" id="MBP2329527.1"/>
    </source>
</evidence>
<keyword evidence="2" id="KW-1185">Reference proteome</keyword>
<name>A0ABS4TYR0_9PSEU</name>
<accession>A0ABS4TYR0</accession>
<evidence type="ECO:0000313" key="2">
    <source>
        <dbReference type="Proteomes" id="UP001519332"/>
    </source>
</evidence>
<comment type="caution">
    <text evidence="1">The sequence shown here is derived from an EMBL/GenBank/DDBJ whole genome shotgun (WGS) entry which is preliminary data.</text>
</comment>
<dbReference type="EMBL" id="JAGINW010000001">
    <property type="protein sequence ID" value="MBP2329527.1"/>
    <property type="molecule type" value="Genomic_DNA"/>
</dbReference>
<evidence type="ECO:0008006" key="3">
    <source>
        <dbReference type="Google" id="ProtNLM"/>
    </source>
</evidence>
<gene>
    <name evidence="1" type="ORF">JOF56_009912</name>
</gene>
<reference evidence="1 2" key="1">
    <citation type="submission" date="2021-03" db="EMBL/GenBank/DDBJ databases">
        <title>Sequencing the genomes of 1000 actinobacteria strains.</title>
        <authorList>
            <person name="Klenk H.-P."/>
        </authorList>
    </citation>
    <scope>NUCLEOTIDE SEQUENCE [LARGE SCALE GENOMIC DNA]</scope>
    <source>
        <strain evidence="1 2">DSM 46670</strain>
    </source>
</reference>
<protein>
    <recommendedName>
        <fullName evidence="3">Integrase</fullName>
    </recommendedName>
</protein>
<organism evidence="1 2">
    <name type="scientific">Kibdelosporangium banguiense</name>
    <dbReference type="NCBI Taxonomy" id="1365924"/>
    <lineage>
        <taxon>Bacteria</taxon>
        <taxon>Bacillati</taxon>
        <taxon>Actinomycetota</taxon>
        <taxon>Actinomycetes</taxon>
        <taxon>Pseudonocardiales</taxon>
        <taxon>Pseudonocardiaceae</taxon>
        <taxon>Kibdelosporangium</taxon>
    </lineage>
</organism>
<sequence length="76" mass="8689">MSLLYRLTRRLLSVPAVLLCRDAAKDTELLVLRHENAVLRRQITDPVCYEPADRLWFAASSMDSSTNTDTPLDVQR</sequence>